<accession>A0A839YXH5</accession>
<dbReference type="Pfam" id="PF00300">
    <property type="entry name" value="His_Phos_1"/>
    <property type="match status" value="1"/>
</dbReference>
<name>A0A839YXH5_9SPHN</name>
<dbReference type="SUPFAM" id="SSF53254">
    <property type="entry name" value="Phosphoglycerate mutase-like"/>
    <property type="match status" value="1"/>
</dbReference>
<keyword evidence="2" id="KW-1185">Reference proteome</keyword>
<dbReference type="PANTHER" id="PTHR47623">
    <property type="entry name" value="OS09G0287300 PROTEIN"/>
    <property type="match status" value="1"/>
</dbReference>
<dbReference type="CDD" id="cd07067">
    <property type="entry name" value="HP_PGM_like"/>
    <property type="match status" value="1"/>
</dbReference>
<gene>
    <name evidence="1" type="ORF">FHS50_000041</name>
</gene>
<protein>
    <submittedName>
        <fullName evidence="1">Phosphohistidine phosphatase</fullName>
        <ecNumber evidence="1">3.1.3.-</ecNumber>
    </submittedName>
</protein>
<evidence type="ECO:0000313" key="1">
    <source>
        <dbReference type="EMBL" id="MBB3763018.1"/>
    </source>
</evidence>
<dbReference type="InterPro" id="IPR029033">
    <property type="entry name" value="His_PPase_superfam"/>
</dbReference>
<keyword evidence="1" id="KW-0378">Hydrolase</keyword>
<dbReference type="EMBL" id="JACICF010000001">
    <property type="protein sequence ID" value="MBB3763018.1"/>
    <property type="molecule type" value="Genomic_DNA"/>
</dbReference>
<sequence>MPELLILRHAKSDWGDDSLSDFDRPLNKRGRRDAPRMGKVIAQIGAPDLILASPARRVVETLEGVAENCEIPPPRYLRQLYGAATADLVTILREIAPGTPRAMIAGHNPGLHWLAMSLTRDDPSATVLAAKYPTAALAHISFEGDWDRLGESRGRLLQFTRPRDL</sequence>
<comment type="caution">
    <text evidence="1">The sequence shown here is derived from an EMBL/GenBank/DDBJ whole genome shotgun (WGS) entry which is preliminary data.</text>
</comment>
<proteinExistence type="predicted"/>
<dbReference type="RefSeq" id="WP_183932352.1">
    <property type="nucleotide sequence ID" value="NZ_JACICF010000001.1"/>
</dbReference>
<organism evidence="1 2">
    <name type="scientific">Sphingomicrobium lutaoense</name>
    <dbReference type="NCBI Taxonomy" id="515949"/>
    <lineage>
        <taxon>Bacteria</taxon>
        <taxon>Pseudomonadati</taxon>
        <taxon>Pseudomonadota</taxon>
        <taxon>Alphaproteobacteria</taxon>
        <taxon>Sphingomonadales</taxon>
        <taxon>Sphingomonadaceae</taxon>
        <taxon>Sphingomicrobium</taxon>
    </lineage>
</organism>
<reference evidence="1 2" key="1">
    <citation type="submission" date="2020-08" db="EMBL/GenBank/DDBJ databases">
        <title>Genomic Encyclopedia of Type Strains, Phase IV (KMG-IV): sequencing the most valuable type-strain genomes for metagenomic binning, comparative biology and taxonomic classification.</title>
        <authorList>
            <person name="Goeker M."/>
        </authorList>
    </citation>
    <scope>NUCLEOTIDE SEQUENCE [LARGE SCALE GENOMIC DNA]</scope>
    <source>
        <strain evidence="1 2">DSM 24194</strain>
    </source>
</reference>
<dbReference type="AlphaFoldDB" id="A0A839YXH5"/>
<dbReference type="Gene3D" id="3.40.50.1240">
    <property type="entry name" value="Phosphoglycerate mutase-like"/>
    <property type="match status" value="1"/>
</dbReference>
<dbReference type="Proteomes" id="UP000578569">
    <property type="component" value="Unassembled WGS sequence"/>
</dbReference>
<dbReference type="EC" id="3.1.3.-" evidence="1"/>
<dbReference type="PANTHER" id="PTHR47623:SF1">
    <property type="entry name" value="OS09G0287300 PROTEIN"/>
    <property type="match status" value="1"/>
</dbReference>
<dbReference type="InterPro" id="IPR013078">
    <property type="entry name" value="His_Pase_superF_clade-1"/>
</dbReference>
<evidence type="ECO:0000313" key="2">
    <source>
        <dbReference type="Proteomes" id="UP000578569"/>
    </source>
</evidence>
<dbReference type="GO" id="GO:0016787">
    <property type="term" value="F:hydrolase activity"/>
    <property type="evidence" value="ECO:0007669"/>
    <property type="project" value="UniProtKB-KW"/>
</dbReference>